<keyword evidence="1" id="KW-1133">Transmembrane helix</keyword>
<keyword evidence="1" id="KW-0812">Transmembrane</keyword>
<keyword evidence="1" id="KW-0472">Membrane</keyword>
<name>A0A2P2QCX4_RHIMU</name>
<accession>A0A2P2QCX4</accession>
<feature type="transmembrane region" description="Helical" evidence="1">
    <location>
        <begin position="18"/>
        <end position="38"/>
    </location>
</feature>
<evidence type="ECO:0000313" key="2">
    <source>
        <dbReference type="EMBL" id="MBX64860.1"/>
    </source>
</evidence>
<organism evidence="2">
    <name type="scientific">Rhizophora mucronata</name>
    <name type="common">Asiatic mangrove</name>
    <dbReference type="NCBI Taxonomy" id="61149"/>
    <lineage>
        <taxon>Eukaryota</taxon>
        <taxon>Viridiplantae</taxon>
        <taxon>Streptophyta</taxon>
        <taxon>Embryophyta</taxon>
        <taxon>Tracheophyta</taxon>
        <taxon>Spermatophyta</taxon>
        <taxon>Magnoliopsida</taxon>
        <taxon>eudicotyledons</taxon>
        <taxon>Gunneridae</taxon>
        <taxon>Pentapetalae</taxon>
        <taxon>rosids</taxon>
        <taxon>fabids</taxon>
        <taxon>Malpighiales</taxon>
        <taxon>Rhizophoraceae</taxon>
        <taxon>Rhizophora</taxon>
    </lineage>
</organism>
<dbReference type="EMBL" id="GGEC01084376">
    <property type="protein sequence ID" value="MBX64860.1"/>
    <property type="molecule type" value="Transcribed_RNA"/>
</dbReference>
<protein>
    <submittedName>
        <fullName evidence="2">Uncharacterized protein</fullName>
    </submittedName>
</protein>
<evidence type="ECO:0000256" key="1">
    <source>
        <dbReference type="SAM" id="Phobius"/>
    </source>
</evidence>
<reference evidence="2" key="1">
    <citation type="submission" date="2018-02" db="EMBL/GenBank/DDBJ databases">
        <title>Rhizophora mucronata_Transcriptome.</title>
        <authorList>
            <person name="Meera S.P."/>
            <person name="Sreeshan A."/>
            <person name="Augustine A."/>
        </authorList>
    </citation>
    <scope>NUCLEOTIDE SEQUENCE</scope>
    <source>
        <tissue evidence="2">Leaf</tissue>
    </source>
</reference>
<proteinExistence type="predicted"/>
<sequence length="48" mass="5562">MWPAICNKHHHWVESIQLHAACFWILLLSIIFLTSVALSHCPKSAYML</sequence>
<dbReference type="AlphaFoldDB" id="A0A2P2QCX4"/>